<keyword evidence="2" id="KW-0028">Amino-acid biosynthesis</keyword>
<evidence type="ECO:0000256" key="5">
    <source>
        <dbReference type="RuleBase" id="RU003719"/>
    </source>
</evidence>
<dbReference type="PROSITE" id="PS00065">
    <property type="entry name" value="D_2_HYDROXYACID_DH_1"/>
    <property type="match status" value="1"/>
</dbReference>
<comment type="similarity">
    <text evidence="1 5">Belongs to the D-isomer specific 2-hydroxyacid dehydrogenase family.</text>
</comment>
<feature type="domain" description="D-isomer specific 2-hydroxyacid dehydrogenase NAD-binding" evidence="7">
    <location>
        <begin position="115"/>
        <end position="291"/>
    </location>
</feature>
<reference evidence="8 9" key="1">
    <citation type="journal article" date="2020" name="Nature">
        <title>Bacterial chemolithoautotrophy via manganese oxidation.</title>
        <authorList>
            <person name="Yu H."/>
            <person name="Leadbetter J.R."/>
        </authorList>
    </citation>
    <scope>NUCLEOTIDE SEQUENCE [LARGE SCALE GENOMIC DNA]</scope>
    <source>
        <strain evidence="8 9">RBP-1</strain>
    </source>
</reference>
<evidence type="ECO:0000256" key="3">
    <source>
        <dbReference type="ARBA" id="ARBA00023002"/>
    </source>
</evidence>
<dbReference type="Pfam" id="PF02826">
    <property type="entry name" value="2-Hacid_dh_C"/>
    <property type="match status" value="1"/>
</dbReference>
<dbReference type="EMBL" id="VTOX01000003">
    <property type="protein sequence ID" value="NKE66507.1"/>
    <property type="molecule type" value="Genomic_DNA"/>
</dbReference>
<evidence type="ECO:0000313" key="8">
    <source>
        <dbReference type="EMBL" id="NKE66507.1"/>
    </source>
</evidence>
<keyword evidence="9" id="KW-1185">Reference proteome</keyword>
<dbReference type="SUPFAM" id="SSF52283">
    <property type="entry name" value="Formate/glycerate dehydrogenase catalytic domain-like"/>
    <property type="match status" value="1"/>
</dbReference>
<dbReference type="FunFam" id="3.40.50.720:FF:000203">
    <property type="entry name" value="D-3-phosphoglycerate dehydrogenase (SerA)"/>
    <property type="match status" value="1"/>
</dbReference>
<dbReference type="CDD" id="cd12173">
    <property type="entry name" value="PGDH_4"/>
    <property type="match status" value="1"/>
</dbReference>
<sequence length="349" mass="37631">MRVVRADLWIDPAFDRFFREREGVVLDVFPRRGADEAAAALLAQAHVYHVSAAKDELPKQWFVTDSLLQRCPGLLCVSSTGAGYDTVDVAACTKAGIPVVNQAGGNAASVAEHTFGLLLGVSRRMLECDRRLRREQGFGREDVMGHEIRGKTLGIVGIGHVGTRVAALARAFGMEVLATDPLLDPAEIVRRGAAPVTFEELLERSDVVSLHCPRDKTTLKMVDAAAFARMRQGALFITTARGGIHDEAALTDALRSGHLAGAGIDVWDQEPPPLDHPLLQMDNVFATFHTAGVTHEARRNMAVIAAEQILQLLAGHRPPRLINPEVWPAFQARLQALGAGGRTALAATA</sequence>
<dbReference type="GO" id="GO:0016616">
    <property type="term" value="F:oxidoreductase activity, acting on the CH-OH group of donors, NAD or NADP as acceptor"/>
    <property type="evidence" value="ECO:0007669"/>
    <property type="project" value="InterPro"/>
</dbReference>
<keyword evidence="3 5" id="KW-0560">Oxidoreductase</keyword>
<proteinExistence type="inferred from homology"/>
<evidence type="ECO:0000259" key="7">
    <source>
        <dbReference type="Pfam" id="PF02826"/>
    </source>
</evidence>
<evidence type="ECO:0000259" key="6">
    <source>
        <dbReference type="Pfam" id="PF00389"/>
    </source>
</evidence>
<organism evidence="8 9">
    <name type="scientific">Ramlibacter lithotrophicus</name>
    <dbReference type="NCBI Taxonomy" id="2606681"/>
    <lineage>
        <taxon>Bacteria</taxon>
        <taxon>Pseudomonadati</taxon>
        <taxon>Pseudomonadota</taxon>
        <taxon>Betaproteobacteria</taxon>
        <taxon>Burkholderiales</taxon>
        <taxon>Comamonadaceae</taxon>
        <taxon>Ramlibacter</taxon>
    </lineage>
</organism>
<dbReference type="InterPro" id="IPR006140">
    <property type="entry name" value="D-isomer_DH_NAD-bd"/>
</dbReference>
<dbReference type="Pfam" id="PF00389">
    <property type="entry name" value="2-Hacid_dh"/>
    <property type="match status" value="1"/>
</dbReference>
<dbReference type="GO" id="GO:0008652">
    <property type="term" value="P:amino acid biosynthetic process"/>
    <property type="evidence" value="ECO:0007669"/>
    <property type="project" value="UniProtKB-KW"/>
</dbReference>
<feature type="domain" description="D-isomer specific 2-hydroxyacid dehydrogenase catalytic" evidence="6">
    <location>
        <begin position="42"/>
        <end position="323"/>
    </location>
</feature>
<dbReference type="InterPro" id="IPR029753">
    <property type="entry name" value="D-isomer_DH_CS"/>
</dbReference>
<gene>
    <name evidence="8" type="ORF">RAMLITH_11800</name>
</gene>
<dbReference type="PANTHER" id="PTHR42789">
    <property type="entry name" value="D-ISOMER SPECIFIC 2-HYDROXYACID DEHYDROGENASE FAMILY PROTEIN (AFU_ORTHOLOGUE AFUA_6G10090)"/>
    <property type="match status" value="1"/>
</dbReference>
<comment type="caution">
    <text evidence="8">The sequence shown here is derived from an EMBL/GenBank/DDBJ whole genome shotgun (WGS) entry which is preliminary data.</text>
</comment>
<name>A0A7X6DG34_9BURK</name>
<dbReference type="InterPro" id="IPR036291">
    <property type="entry name" value="NAD(P)-bd_dom_sf"/>
</dbReference>
<dbReference type="Gene3D" id="3.40.50.720">
    <property type="entry name" value="NAD(P)-binding Rossmann-like Domain"/>
    <property type="match status" value="2"/>
</dbReference>
<dbReference type="Proteomes" id="UP000521868">
    <property type="component" value="Unassembled WGS sequence"/>
</dbReference>
<accession>A0A7X6DG34</accession>
<dbReference type="InterPro" id="IPR050857">
    <property type="entry name" value="D-2-hydroxyacid_DH"/>
</dbReference>
<evidence type="ECO:0000256" key="2">
    <source>
        <dbReference type="ARBA" id="ARBA00022605"/>
    </source>
</evidence>
<evidence type="ECO:0000256" key="4">
    <source>
        <dbReference type="ARBA" id="ARBA00023027"/>
    </source>
</evidence>
<dbReference type="SUPFAM" id="SSF51735">
    <property type="entry name" value="NAD(P)-binding Rossmann-fold domains"/>
    <property type="match status" value="1"/>
</dbReference>
<dbReference type="InterPro" id="IPR029752">
    <property type="entry name" value="D-isomer_DH_CS1"/>
</dbReference>
<evidence type="ECO:0000313" key="9">
    <source>
        <dbReference type="Proteomes" id="UP000521868"/>
    </source>
</evidence>
<keyword evidence="4" id="KW-0520">NAD</keyword>
<dbReference type="PANTHER" id="PTHR42789:SF1">
    <property type="entry name" value="D-ISOMER SPECIFIC 2-HYDROXYACID DEHYDROGENASE FAMILY PROTEIN (AFU_ORTHOLOGUE AFUA_6G10090)"/>
    <property type="match status" value="1"/>
</dbReference>
<dbReference type="GO" id="GO:0051287">
    <property type="term" value="F:NAD binding"/>
    <property type="evidence" value="ECO:0007669"/>
    <property type="project" value="InterPro"/>
</dbReference>
<evidence type="ECO:0000256" key="1">
    <source>
        <dbReference type="ARBA" id="ARBA00005854"/>
    </source>
</evidence>
<protein>
    <submittedName>
        <fullName evidence="8">Hydroxyacid dehydrogenase</fullName>
    </submittedName>
</protein>
<dbReference type="PROSITE" id="PS00670">
    <property type="entry name" value="D_2_HYDROXYACID_DH_2"/>
    <property type="match status" value="1"/>
</dbReference>
<dbReference type="InterPro" id="IPR006139">
    <property type="entry name" value="D-isomer_2_OHA_DH_cat_dom"/>
</dbReference>
<dbReference type="AlphaFoldDB" id="A0A7X6DG34"/>